<evidence type="ECO:0000256" key="1">
    <source>
        <dbReference type="ARBA" id="ARBA00006865"/>
    </source>
</evidence>
<proteinExistence type="inferred from homology"/>
<dbReference type="AlphaFoldDB" id="A0A3G8JQF6"/>
<dbReference type="GO" id="GO:0042972">
    <property type="term" value="F:licheninase activity"/>
    <property type="evidence" value="ECO:0007669"/>
    <property type="project" value="UniProtKB-EC"/>
</dbReference>
<comment type="similarity">
    <text evidence="1">Belongs to the glycosyl hydrolase 16 family.</text>
</comment>
<keyword evidence="4" id="KW-0326">Glycosidase</keyword>
<evidence type="ECO:0000313" key="5">
    <source>
        <dbReference type="Proteomes" id="UP000271469"/>
    </source>
</evidence>
<accession>A0A3G8JQF6</accession>
<dbReference type="InterPro" id="IPR050546">
    <property type="entry name" value="Glycosyl_Hydrlase_16"/>
</dbReference>
<feature type="chain" id="PRO_5018253110" evidence="2">
    <location>
        <begin position="36"/>
        <end position="291"/>
    </location>
</feature>
<dbReference type="InterPro" id="IPR000757">
    <property type="entry name" value="Beta-glucanase-like"/>
</dbReference>
<evidence type="ECO:0000259" key="3">
    <source>
        <dbReference type="PROSITE" id="PS51762"/>
    </source>
</evidence>
<dbReference type="InterPro" id="IPR013320">
    <property type="entry name" value="ConA-like_dom_sf"/>
</dbReference>
<dbReference type="Pfam" id="PF00722">
    <property type="entry name" value="Glyco_hydro_16"/>
    <property type="match status" value="1"/>
</dbReference>
<feature type="domain" description="GH16" evidence="3">
    <location>
        <begin position="24"/>
        <end position="291"/>
    </location>
</feature>
<evidence type="ECO:0000313" key="4">
    <source>
        <dbReference type="EMBL" id="AZG47374.1"/>
    </source>
</evidence>
<name>A0A3G8JQF6_9ACTN</name>
<dbReference type="SUPFAM" id="SSF49899">
    <property type="entry name" value="Concanavalin A-like lectins/glucanases"/>
    <property type="match status" value="1"/>
</dbReference>
<feature type="signal peptide" evidence="2">
    <location>
        <begin position="1"/>
        <end position="35"/>
    </location>
</feature>
<dbReference type="RefSeq" id="WP_232016986.1">
    <property type="nucleotide sequence ID" value="NZ_CP033972.1"/>
</dbReference>
<dbReference type="PROSITE" id="PS51762">
    <property type="entry name" value="GH16_2"/>
    <property type="match status" value="1"/>
</dbReference>
<dbReference type="EMBL" id="CP033972">
    <property type="protein sequence ID" value="AZG47374.1"/>
    <property type="molecule type" value="Genomic_DNA"/>
</dbReference>
<dbReference type="CDD" id="cd08023">
    <property type="entry name" value="GH16_laminarinase_like"/>
    <property type="match status" value="1"/>
</dbReference>
<dbReference type="Gene3D" id="2.60.120.200">
    <property type="match status" value="1"/>
</dbReference>
<keyword evidence="4" id="KW-0378">Hydrolase</keyword>
<dbReference type="GO" id="GO:0005975">
    <property type="term" value="P:carbohydrate metabolic process"/>
    <property type="evidence" value="ECO:0007669"/>
    <property type="project" value="InterPro"/>
</dbReference>
<dbReference type="PANTHER" id="PTHR10963">
    <property type="entry name" value="GLYCOSYL HYDROLASE-RELATED"/>
    <property type="match status" value="1"/>
</dbReference>
<reference evidence="4 5" key="1">
    <citation type="submission" date="2018-11" db="EMBL/GenBank/DDBJ databases">
        <title>Gordonia insulae sp. nov., isolated from an island soil.</title>
        <authorList>
            <person name="Kim Y.S."/>
            <person name="Kim S.B."/>
        </authorList>
    </citation>
    <scope>NUCLEOTIDE SEQUENCE [LARGE SCALE GENOMIC DNA]</scope>
    <source>
        <strain evidence="4 5">MMS17-SY073</strain>
    </source>
</reference>
<evidence type="ECO:0000256" key="2">
    <source>
        <dbReference type="SAM" id="SignalP"/>
    </source>
</evidence>
<dbReference type="KEGG" id="gom:D7316_03983"/>
<dbReference type="EC" id="3.2.1.73" evidence="4"/>
<protein>
    <submittedName>
        <fullName evidence="4">Beta-glucanase</fullName>
        <ecNumber evidence="4">3.2.1.73</ecNumber>
    </submittedName>
</protein>
<dbReference type="Proteomes" id="UP000271469">
    <property type="component" value="Chromosome"/>
</dbReference>
<keyword evidence="5" id="KW-1185">Reference proteome</keyword>
<organism evidence="4 5">
    <name type="scientific">Gordonia insulae</name>
    <dbReference type="NCBI Taxonomy" id="2420509"/>
    <lineage>
        <taxon>Bacteria</taxon>
        <taxon>Bacillati</taxon>
        <taxon>Actinomycetota</taxon>
        <taxon>Actinomycetes</taxon>
        <taxon>Mycobacteriales</taxon>
        <taxon>Gordoniaceae</taxon>
        <taxon>Gordonia</taxon>
    </lineage>
</organism>
<keyword evidence="2" id="KW-0732">Signal</keyword>
<dbReference type="PANTHER" id="PTHR10963:SF55">
    <property type="entry name" value="GLYCOSIDE HYDROLASE FAMILY 16 PROTEIN"/>
    <property type="match status" value="1"/>
</dbReference>
<sequence length="291" mass="30827">MQIFRHRGRLFRVAVAVTIASGIAVALTAPGPARAADTAFSDEFNRAAGSIGGVWQHEVGGGGWGNNEQQVYTNQRANSRLDGNGNLLIEARRGADSGWTSARLTTKGTFAFTYGTLSARIAMPRGQGMHAGFWLLGTDIDSVGFPASGEVDIAESLNSTDFVHVGVHGPTGAGNGSADLGSLRDILPGMIPLPDGLNGRWKYGHDISPIDPAQFHTYSVTKTPTSISFSFNGARVYTLNRSSLAATEQWVFAKPMYVLLNLAVGGNWPGATDGGTPSPATMTVDWLRYTP</sequence>
<gene>
    <name evidence="4" type="primary">bglA_4</name>
    <name evidence="4" type="ORF">D7316_03983</name>
</gene>